<dbReference type="InterPro" id="IPR036271">
    <property type="entry name" value="Tet_transcr_reg_TetR-rel_C_sf"/>
</dbReference>
<reference evidence="6 7" key="1">
    <citation type="submission" date="2020-10" db="EMBL/GenBank/DDBJ databases">
        <title>Sequencing the genomes of 1000 actinobacteria strains.</title>
        <authorList>
            <person name="Klenk H.-P."/>
        </authorList>
    </citation>
    <scope>NUCLEOTIDE SEQUENCE [LARGE SCALE GENOMIC DNA]</scope>
    <source>
        <strain evidence="6 7">DSM 7307</strain>
    </source>
</reference>
<gene>
    <name evidence="6" type="ORF">H4W29_002557</name>
</gene>
<dbReference type="Pfam" id="PF16925">
    <property type="entry name" value="TetR_C_13"/>
    <property type="match status" value="1"/>
</dbReference>
<keyword evidence="3" id="KW-0804">Transcription</keyword>
<keyword evidence="2 4" id="KW-0238">DNA-binding</keyword>
<dbReference type="InterPro" id="IPR011075">
    <property type="entry name" value="TetR_C"/>
</dbReference>
<dbReference type="Proteomes" id="UP000620262">
    <property type="component" value="Unassembled WGS sequence"/>
</dbReference>
<evidence type="ECO:0000259" key="5">
    <source>
        <dbReference type="PROSITE" id="PS50977"/>
    </source>
</evidence>
<evidence type="ECO:0000256" key="4">
    <source>
        <dbReference type="PROSITE-ProRule" id="PRU00335"/>
    </source>
</evidence>
<name>A0ABR9IQ99_RHIVS</name>
<dbReference type="Pfam" id="PF00440">
    <property type="entry name" value="TetR_N"/>
    <property type="match status" value="1"/>
</dbReference>
<dbReference type="SUPFAM" id="SSF46689">
    <property type="entry name" value="Homeodomain-like"/>
    <property type="match status" value="1"/>
</dbReference>
<evidence type="ECO:0000313" key="7">
    <source>
        <dbReference type="Proteomes" id="UP000620262"/>
    </source>
</evidence>
<keyword evidence="1" id="KW-0805">Transcription regulation</keyword>
<feature type="DNA-binding region" description="H-T-H motif" evidence="4">
    <location>
        <begin position="29"/>
        <end position="48"/>
    </location>
</feature>
<dbReference type="Gene3D" id="1.10.357.10">
    <property type="entry name" value="Tetracycline Repressor, domain 2"/>
    <property type="match status" value="1"/>
</dbReference>
<dbReference type="PROSITE" id="PS50977">
    <property type="entry name" value="HTH_TETR_2"/>
    <property type="match status" value="1"/>
</dbReference>
<dbReference type="InterPro" id="IPR009057">
    <property type="entry name" value="Homeodomain-like_sf"/>
</dbReference>
<proteinExistence type="predicted"/>
<dbReference type="PANTHER" id="PTHR47506">
    <property type="entry name" value="TRANSCRIPTIONAL REGULATORY PROTEIN"/>
    <property type="match status" value="1"/>
</dbReference>
<accession>A0ABR9IQ99</accession>
<comment type="caution">
    <text evidence="6">The sequence shown here is derived from an EMBL/GenBank/DDBJ whole genome shotgun (WGS) entry which is preliminary data.</text>
</comment>
<dbReference type="SUPFAM" id="SSF48498">
    <property type="entry name" value="Tetracyclin repressor-like, C-terminal domain"/>
    <property type="match status" value="1"/>
</dbReference>
<protein>
    <submittedName>
        <fullName evidence="6">AcrR family transcriptional regulator</fullName>
    </submittedName>
</protein>
<sequence>MARHKEFDRDTALKAAISVFTEHGYEGTSTDALLSAMKISRQSMYDTFGDKRSLYLAALDRYNSDSVSELLADLQRDITPLKALEETLIAFASRPEAEAGRGCLGVSAVCEFGRTDREVSALTDKAGRRLSAGIQAILEESRKRGEIAGDVDTADAVQFLGSTLSGMKVSARNGASSEILRGIARLAIRSLR</sequence>
<keyword evidence="7" id="KW-1185">Reference proteome</keyword>
<dbReference type="EMBL" id="JADBEC010000001">
    <property type="protein sequence ID" value="MBE1505376.1"/>
    <property type="molecule type" value="Genomic_DNA"/>
</dbReference>
<organism evidence="6 7">
    <name type="scientific">Rhizobium viscosum</name>
    <name type="common">Arthrobacter viscosus</name>
    <dbReference type="NCBI Taxonomy" id="1673"/>
    <lineage>
        <taxon>Bacteria</taxon>
        <taxon>Pseudomonadati</taxon>
        <taxon>Pseudomonadota</taxon>
        <taxon>Alphaproteobacteria</taxon>
        <taxon>Hyphomicrobiales</taxon>
        <taxon>Rhizobiaceae</taxon>
        <taxon>Rhizobium/Agrobacterium group</taxon>
        <taxon>Rhizobium</taxon>
    </lineage>
</organism>
<dbReference type="PANTHER" id="PTHR47506:SF1">
    <property type="entry name" value="HTH-TYPE TRANSCRIPTIONAL REGULATOR YJDC"/>
    <property type="match status" value="1"/>
</dbReference>
<evidence type="ECO:0000256" key="1">
    <source>
        <dbReference type="ARBA" id="ARBA00023015"/>
    </source>
</evidence>
<dbReference type="InterPro" id="IPR001647">
    <property type="entry name" value="HTH_TetR"/>
</dbReference>
<evidence type="ECO:0000313" key="6">
    <source>
        <dbReference type="EMBL" id="MBE1505376.1"/>
    </source>
</evidence>
<evidence type="ECO:0000256" key="3">
    <source>
        <dbReference type="ARBA" id="ARBA00023163"/>
    </source>
</evidence>
<feature type="domain" description="HTH tetR-type" evidence="5">
    <location>
        <begin position="6"/>
        <end position="66"/>
    </location>
</feature>
<dbReference type="Gene3D" id="1.10.10.60">
    <property type="entry name" value="Homeodomain-like"/>
    <property type="match status" value="1"/>
</dbReference>
<evidence type="ECO:0000256" key="2">
    <source>
        <dbReference type="ARBA" id="ARBA00023125"/>
    </source>
</evidence>
<dbReference type="RefSeq" id="WP_192729241.1">
    <property type="nucleotide sequence ID" value="NZ_BAAAVL010000006.1"/>
</dbReference>